<feature type="domain" description="Flagellar basal body rod protein N-terminal" evidence="7">
    <location>
        <begin position="13"/>
        <end position="39"/>
    </location>
</feature>
<comment type="subcellular location">
    <subcellularLocation>
        <location evidence="1 6">Bacterial flagellum basal body</location>
    </subcellularLocation>
</comment>
<evidence type="ECO:0000256" key="5">
    <source>
        <dbReference type="ARBA" id="ARBA00024934"/>
    </source>
</evidence>
<evidence type="ECO:0000256" key="6">
    <source>
        <dbReference type="PIRNR" id="PIRNR002889"/>
    </source>
</evidence>
<proteinExistence type="inferred from homology"/>
<comment type="caution">
    <text evidence="8">The sequence shown here is derived from an EMBL/GenBank/DDBJ whole genome shotgun (WGS) entry which is preliminary data.</text>
</comment>
<comment type="similarity">
    <text evidence="2 6">Belongs to the flagella basal body rod proteins family.</text>
</comment>
<dbReference type="Proteomes" id="UP000681594">
    <property type="component" value="Unassembled WGS sequence"/>
</dbReference>
<evidence type="ECO:0000313" key="9">
    <source>
        <dbReference type="Proteomes" id="UP000681594"/>
    </source>
</evidence>
<dbReference type="RefSeq" id="WP_209381727.1">
    <property type="nucleotide sequence ID" value="NZ_JAGIZB010000037.1"/>
</dbReference>
<keyword evidence="4 6" id="KW-0975">Bacterial flagellum</keyword>
<comment type="function">
    <text evidence="5 6">Structural component of flagellum, the bacterial motility apparatus. Part of the rod structure of flagellar basal body.</text>
</comment>
<accession>A0ABS4AMJ6</accession>
<sequence length="127" mass="13789">MSVNRPDPLALAGQRLQWLEQRQQVLAKNIANANTPGFQPSDLAPFAQHLQRAGAGTRIVRTDPKHLANAGGEVVVRERPGAERSPDGNGVALDVQAMRVAETDQAHALALNLHRSWIGMFRTALGR</sequence>
<dbReference type="InterPro" id="IPR006300">
    <property type="entry name" value="FlgB"/>
</dbReference>
<evidence type="ECO:0000313" key="8">
    <source>
        <dbReference type="EMBL" id="MBP0447459.1"/>
    </source>
</evidence>
<evidence type="ECO:0000256" key="1">
    <source>
        <dbReference type="ARBA" id="ARBA00004117"/>
    </source>
</evidence>
<keyword evidence="8" id="KW-0282">Flagellum</keyword>
<dbReference type="EMBL" id="JAGIZB010000037">
    <property type="protein sequence ID" value="MBP0447459.1"/>
    <property type="molecule type" value="Genomic_DNA"/>
</dbReference>
<name>A0ABS4AMJ6_9PROT</name>
<evidence type="ECO:0000256" key="4">
    <source>
        <dbReference type="ARBA" id="ARBA00023143"/>
    </source>
</evidence>
<dbReference type="PIRSF" id="PIRSF002889">
    <property type="entry name" value="Rod_FlgB"/>
    <property type="match status" value="1"/>
</dbReference>
<organism evidence="8 9">
    <name type="scientific">Pararoseomonas baculiformis</name>
    <dbReference type="NCBI Taxonomy" id="2820812"/>
    <lineage>
        <taxon>Bacteria</taxon>
        <taxon>Pseudomonadati</taxon>
        <taxon>Pseudomonadota</taxon>
        <taxon>Alphaproteobacteria</taxon>
        <taxon>Acetobacterales</taxon>
        <taxon>Acetobacteraceae</taxon>
        <taxon>Pararoseomonas</taxon>
    </lineage>
</organism>
<reference evidence="8 9" key="1">
    <citation type="submission" date="2021-03" db="EMBL/GenBank/DDBJ databases">
        <authorList>
            <person name="So Y."/>
        </authorList>
    </citation>
    <scope>NUCLEOTIDE SEQUENCE [LARGE SCALE GENOMIC DNA]</scope>
    <source>
        <strain evidence="8 9">SSH11</strain>
    </source>
</reference>
<dbReference type="Pfam" id="PF00460">
    <property type="entry name" value="Flg_bb_rod"/>
    <property type="match status" value="1"/>
</dbReference>
<evidence type="ECO:0000256" key="2">
    <source>
        <dbReference type="ARBA" id="ARBA00009677"/>
    </source>
</evidence>
<protein>
    <recommendedName>
        <fullName evidence="3 6">Flagellar basal body rod protein FlgB</fullName>
    </recommendedName>
</protein>
<dbReference type="InterPro" id="IPR001444">
    <property type="entry name" value="Flag_bb_rod_N"/>
</dbReference>
<evidence type="ECO:0000256" key="3">
    <source>
        <dbReference type="ARBA" id="ARBA00014376"/>
    </source>
</evidence>
<keyword evidence="9" id="KW-1185">Reference proteome</keyword>
<evidence type="ECO:0000259" key="7">
    <source>
        <dbReference type="Pfam" id="PF00460"/>
    </source>
</evidence>
<comment type="subunit">
    <text evidence="6">The basal body constitutes a major portion of the flagellar organelle and consists of a number of rings mounted on a central rod.</text>
</comment>
<keyword evidence="8" id="KW-0966">Cell projection</keyword>
<gene>
    <name evidence="8" type="ORF">J8J14_22110</name>
</gene>
<keyword evidence="8" id="KW-0969">Cilium</keyword>